<evidence type="ECO:0000313" key="2">
    <source>
        <dbReference type="Proteomes" id="UP000027222"/>
    </source>
</evidence>
<keyword evidence="2" id="KW-1185">Reference proteome</keyword>
<accession>A0A067SWJ8</accession>
<dbReference type="AlphaFoldDB" id="A0A067SWJ8"/>
<reference evidence="2" key="1">
    <citation type="journal article" date="2014" name="Proc. Natl. Acad. Sci. U.S.A.">
        <title>Extensive sampling of basidiomycete genomes demonstrates inadequacy of the white-rot/brown-rot paradigm for wood decay fungi.</title>
        <authorList>
            <person name="Riley R."/>
            <person name="Salamov A.A."/>
            <person name="Brown D.W."/>
            <person name="Nagy L.G."/>
            <person name="Floudas D."/>
            <person name="Held B.W."/>
            <person name="Levasseur A."/>
            <person name="Lombard V."/>
            <person name="Morin E."/>
            <person name="Otillar R."/>
            <person name="Lindquist E.A."/>
            <person name="Sun H."/>
            <person name="LaButti K.M."/>
            <person name="Schmutz J."/>
            <person name="Jabbour D."/>
            <person name="Luo H."/>
            <person name="Baker S.E."/>
            <person name="Pisabarro A.G."/>
            <person name="Walton J.D."/>
            <person name="Blanchette R.A."/>
            <person name="Henrissat B."/>
            <person name="Martin F."/>
            <person name="Cullen D."/>
            <person name="Hibbett D.S."/>
            <person name="Grigoriev I.V."/>
        </authorList>
    </citation>
    <scope>NUCLEOTIDE SEQUENCE [LARGE SCALE GENOMIC DNA]</scope>
    <source>
        <strain evidence="2">CBS 339.88</strain>
    </source>
</reference>
<gene>
    <name evidence="1" type="ORF">GALMADRAFT_213507</name>
</gene>
<name>A0A067SWJ8_GALM3</name>
<sequence>MWNKPLLRRLRRGCGALARHGEFWYPVRVIHCAIPDTIATVAEDGIVDSLWNDRMGRRKFRPILKRLLDAADTVSADEAPAKAWLERTTKKKKVISKELVPYVGSLPLTAPAQISNWFDVNIGKDRKQQHVWVAYRLRMCIPFILGQISRTIPRTEN</sequence>
<dbReference type="STRING" id="685588.A0A067SWJ8"/>
<dbReference type="HOGENOM" id="CLU_1678011_0_0_1"/>
<proteinExistence type="predicted"/>
<dbReference type="EMBL" id="KL142390">
    <property type="protein sequence ID" value="KDR72049.1"/>
    <property type="molecule type" value="Genomic_DNA"/>
</dbReference>
<dbReference type="OrthoDB" id="3027520at2759"/>
<evidence type="ECO:0000313" key="1">
    <source>
        <dbReference type="EMBL" id="KDR72049.1"/>
    </source>
</evidence>
<dbReference type="Proteomes" id="UP000027222">
    <property type="component" value="Unassembled WGS sequence"/>
</dbReference>
<organism evidence="1 2">
    <name type="scientific">Galerina marginata (strain CBS 339.88)</name>
    <dbReference type="NCBI Taxonomy" id="685588"/>
    <lineage>
        <taxon>Eukaryota</taxon>
        <taxon>Fungi</taxon>
        <taxon>Dikarya</taxon>
        <taxon>Basidiomycota</taxon>
        <taxon>Agaricomycotina</taxon>
        <taxon>Agaricomycetes</taxon>
        <taxon>Agaricomycetidae</taxon>
        <taxon>Agaricales</taxon>
        <taxon>Agaricineae</taxon>
        <taxon>Strophariaceae</taxon>
        <taxon>Galerina</taxon>
    </lineage>
</organism>
<protein>
    <submittedName>
        <fullName evidence="1">Uncharacterized protein</fullName>
    </submittedName>
</protein>